<feature type="compositionally biased region" description="Basic and acidic residues" evidence="1">
    <location>
        <begin position="53"/>
        <end position="65"/>
    </location>
</feature>
<feature type="non-terminal residue" evidence="2">
    <location>
        <position position="383"/>
    </location>
</feature>
<feature type="non-terminal residue" evidence="2">
    <location>
        <position position="1"/>
    </location>
</feature>
<reference evidence="2" key="1">
    <citation type="submission" date="1994-11" db="EMBL/GenBank/DDBJ databases">
        <title>Molecular characterization of P. carinii antigens in natural infection.</title>
        <authorList>
            <person name="Garbe T.R."/>
            <person name="Stringer J.R."/>
        </authorList>
    </citation>
    <scope>NUCLEOTIDE SEQUENCE</scope>
    <source>
        <strain evidence="2">Variant</strain>
    </source>
</reference>
<protein>
    <submittedName>
        <fullName evidence="2">Major surface glycoprotein</fullName>
    </submittedName>
</protein>
<feature type="region of interest" description="Disordered" evidence="1">
    <location>
        <begin position="53"/>
        <end position="76"/>
    </location>
</feature>
<sequence length="383" mass="43184">EFRLDPDNMEPNEYLGVIQMLQEAKKLSHGKFDREKNFWKRKFGRDIYEGRRGERPGVDYFRPETEDPFPSTNLGGGDRWFEHGFDLGEAAQPVKREAPKAPGPKEPGAVPGPQGPPSPGGLQQVKAEGIGEELILALIVKSEYNNEGNCKTALKKYCDGLNETDPNLQKVNEKVKGLCKDKEQEKKCKDLTGEVEKKVGEFKQELEGALKKTGDEKNCKELEEKCIFLEEADPTNLKENCVKLRNECYKEKRKDVAEEVLIRGLKVVGGSVKDCNGKIEEVCQKLSGYSDELMFTCLDPYNPCTNLNTRVTNVCTPLKEELKNVSKEECHEKLEDCYFYGSTCGDAKKCKAIEKQCQAKGFTYTAPRSGFSPVERKTRIRGK</sequence>
<dbReference type="InterPro" id="IPR003330">
    <property type="entry name" value="MSG"/>
</dbReference>
<dbReference type="Pfam" id="PF02349">
    <property type="entry name" value="MSG"/>
    <property type="match status" value="2"/>
</dbReference>
<accession>Q01678</accession>
<evidence type="ECO:0000313" key="2">
    <source>
        <dbReference type="EMBL" id="AAA67758.1"/>
    </source>
</evidence>
<proteinExistence type="predicted"/>
<feature type="region of interest" description="Disordered" evidence="1">
    <location>
        <begin position="96"/>
        <end position="124"/>
    </location>
</feature>
<gene>
    <name evidence="2" type="primary">msg</name>
</gene>
<dbReference type="AlphaFoldDB" id="Q01678"/>
<name>Q01678_PNECA</name>
<organism evidence="2">
    <name type="scientific">Pneumocystis carinii</name>
    <dbReference type="NCBI Taxonomy" id="4754"/>
    <lineage>
        <taxon>Eukaryota</taxon>
        <taxon>Fungi</taxon>
        <taxon>Dikarya</taxon>
        <taxon>Ascomycota</taxon>
        <taxon>Taphrinomycotina</taxon>
        <taxon>Pneumocystomycetes</taxon>
        <taxon>Pneumocystaceae</taxon>
        <taxon>Pneumocystis</taxon>
    </lineage>
</organism>
<dbReference type="EMBL" id="U17117">
    <property type="protein sequence ID" value="AAA67758.1"/>
    <property type="molecule type" value="Genomic_DNA"/>
</dbReference>
<evidence type="ECO:0000256" key="1">
    <source>
        <dbReference type="SAM" id="MobiDB-lite"/>
    </source>
</evidence>